<organism evidence="12">
    <name type="scientific">Cacopsylla melanoneura</name>
    <dbReference type="NCBI Taxonomy" id="428564"/>
    <lineage>
        <taxon>Eukaryota</taxon>
        <taxon>Metazoa</taxon>
        <taxon>Ecdysozoa</taxon>
        <taxon>Arthropoda</taxon>
        <taxon>Hexapoda</taxon>
        <taxon>Insecta</taxon>
        <taxon>Pterygota</taxon>
        <taxon>Neoptera</taxon>
        <taxon>Paraneoptera</taxon>
        <taxon>Hemiptera</taxon>
        <taxon>Sternorrhyncha</taxon>
        <taxon>Psylloidea</taxon>
        <taxon>Psyllidae</taxon>
        <taxon>Psyllinae</taxon>
        <taxon>Cacopsylla</taxon>
    </lineage>
</organism>
<feature type="transmembrane region" description="Helical" evidence="11">
    <location>
        <begin position="183"/>
        <end position="208"/>
    </location>
</feature>
<dbReference type="EMBL" id="HBUF01383504">
    <property type="protein sequence ID" value="CAG6731201.1"/>
    <property type="molecule type" value="Transcribed_RNA"/>
</dbReference>
<name>A0A8D8Q2H7_9HEMI</name>
<keyword evidence="5" id="KW-0808">Transferase</keyword>
<evidence type="ECO:0000256" key="8">
    <source>
        <dbReference type="ARBA" id="ARBA00022989"/>
    </source>
</evidence>
<dbReference type="EMBL" id="HBUF01056305">
    <property type="protein sequence ID" value="CAG6624052.1"/>
    <property type="molecule type" value="Transcribed_RNA"/>
</dbReference>
<accession>A0A8D8Q2H7</accession>
<keyword evidence="7" id="KW-0256">Endoplasmic reticulum</keyword>
<feature type="transmembrane region" description="Helical" evidence="11">
    <location>
        <begin position="239"/>
        <end position="261"/>
    </location>
</feature>
<dbReference type="EC" id="2.4.1.258" evidence="3"/>
<feature type="transmembrane region" description="Helical" evidence="11">
    <location>
        <begin position="281"/>
        <end position="308"/>
    </location>
</feature>
<feature type="transmembrane region" description="Helical" evidence="11">
    <location>
        <begin position="101"/>
        <end position="117"/>
    </location>
</feature>
<dbReference type="AlphaFoldDB" id="A0A8D8Q2H7"/>
<dbReference type="GO" id="GO:0005789">
    <property type="term" value="C:endoplasmic reticulum membrane"/>
    <property type="evidence" value="ECO:0007669"/>
    <property type="project" value="UniProtKB-SubCell"/>
</dbReference>
<dbReference type="EMBL" id="HBUF01056307">
    <property type="protein sequence ID" value="CAG6624054.1"/>
    <property type="molecule type" value="Transcribed_RNA"/>
</dbReference>
<dbReference type="EMBL" id="HBUF01542931">
    <property type="protein sequence ID" value="CAG6755748.1"/>
    <property type="molecule type" value="Transcribed_RNA"/>
</dbReference>
<evidence type="ECO:0000256" key="4">
    <source>
        <dbReference type="ARBA" id="ARBA00022676"/>
    </source>
</evidence>
<dbReference type="Pfam" id="PF05208">
    <property type="entry name" value="ALG3"/>
    <property type="match status" value="1"/>
</dbReference>
<evidence type="ECO:0000256" key="7">
    <source>
        <dbReference type="ARBA" id="ARBA00022824"/>
    </source>
</evidence>
<evidence type="ECO:0000256" key="2">
    <source>
        <dbReference type="ARBA" id="ARBA00004922"/>
    </source>
</evidence>
<reference evidence="12" key="1">
    <citation type="submission" date="2021-05" db="EMBL/GenBank/DDBJ databases">
        <authorList>
            <person name="Alioto T."/>
            <person name="Alioto T."/>
            <person name="Gomez Garrido J."/>
        </authorList>
    </citation>
    <scope>NUCLEOTIDE SEQUENCE</scope>
</reference>
<evidence type="ECO:0000256" key="9">
    <source>
        <dbReference type="ARBA" id="ARBA00023136"/>
    </source>
</evidence>
<evidence type="ECO:0000256" key="3">
    <source>
        <dbReference type="ARBA" id="ARBA00011964"/>
    </source>
</evidence>
<feature type="transmembrane region" description="Helical" evidence="11">
    <location>
        <begin position="214"/>
        <end position="232"/>
    </location>
</feature>
<dbReference type="InterPro" id="IPR007873">
    <property type="entry name" value="Glycosyltransferase_ALG3"/>
</dbReference>
<dbReference type="EMBL" id="HBUF01383503">
    <property type="protein sequence ID" value="CAG6731200.1"/>
    <property type="molecule type" value="Transcribed_RNA"/>
</dbReference>
<dbReference type="EMBL" id="HBUF01056308">
    <property type="protein sequence ID" value="CAG6624055.1"/>
    <property type="molecule type" value="Transcribed_RNA"/>
</dbReference>
<evidence type="ECO:0000256" key="5">
    <source>
        <dbReference type="ARBA" id="ARBA00022679"/>
    </source>
</evidence>
<dbReference type="EMBL" id="HBUF01542932">
    <property type="protein sequence ID" value="CAG6755749.1"/>
    <property type="molecule type" value="Transcribed_RNA"/>
</dbReference>
<dbReference type="EMBL" id="HBUF01056306">
    <property type="protein sequence ID" value="CAG6624053.1"/>
    <property type="molecule type" value="Transcribed_RNA"/>
</dbReference>
<evidence type="ECO:0000256" key="1">
    <source>
        <dbReference type="ARBA" id="ARBA00004477"/>
    </source>
</evidence>
<dbReference type="PANTHER" id="PTHR12646">
    <property type="entry name" value="NOT56 - RELATED"/>
    <property type="match status" value="1"/>
</dbReference>
<feature type="transmembrane region" description="Helical" evidence="11">
    <location>
        <begin position="152"/>
        <end position="176"/>
    </location>
</feature>
<feature type="transmembrane region" description="Helical" evidence="11">
    <location>
        <begin position="410"/>
        <end position="428"/>
    </location>
</feature>
<evidence type="ECO:0000256" key="11">
    <source>
        <dbReference type="SAM" id="Phobius"/>
    </source>
</evidence>
<comment type="pathway">
    <text evidence="2">Protein modification; protein glycosylation.</text>
</comment>
<feature type="transmembrane region" description="Helical" evidence="11">
    <location>
        <begin position="45"/>
        <end position="64"/>
    </location>
</feature>
<keyword evidence="8 11" id="KW-1133">Transmembrane helix</keyword>
<proteinExistence type="predicted"/>
<keyword evidence="9 11" id="KW-0472">Membrane</keyword>
<dbReference type="PANTHER" id="PTHR12646:SF0">
    <property type="entry name" value="DOL-P-MAN:MAN(5)GLCNAC(2)-PP-DOL ALPHA-1,3-MANNOSYLTRANSFERASE"/>
    <property type="match status" value="1"/>
</dbReference>
<dbReference type="GO" id="GO:0052925">
    <property type="term" value="F:dol-P-Man:Man(5)GlcNAc(2)-PP-Dol alpha-1,3-mannosyltransferase activity"/>
    <property type="evidence" value="ECO:0007669"/>
    <property type="project" value="UniProtKB-EC"/>
</dbReference>
<sequence>MGRKPIRDESHWAKVRKTARRLVSLDAYIKTFQFFRKNISDPRTLPYFSIVILLMELLINVYVVNKVKYTEIDWKAYMQEVEGVINGTFDYSKLKGDTGPLVYPAGFVWIYTGLYYLTDKGTNIRLAQYIYIGLYIAMLALVLNIYCKTKKVPPHVLMITIFTSYRIHSIFVLRLFNDPLAVLLFYISLNLFLVNKWSLGSAFFSLAVSVKMNILLYAPALLLAYLICLGYLGTLKQLFICAFLQLFFALPFLIENPIAYLKGSFDLGRVFLHQWTVNYRFLPNFIFTSPYFHIGLLITHILLLAVFFKSWTTYLNSYHNFKSLESNIKKQVKDNKANLDMTIATNLLVLPLLVANFIGIVCARSLHYQFYVWYYHSLPYLLWSTTYSNKLRYLILGVIELCWNTYPSTIYSSTALHVCHLVILYGLYRSRYVKSKNS</sequence>
<keyword evidence="6 11" id="KW-0812">Transmembrane</keyword>
<dbReference type="EMBL" id="HBUF01177701">
    <property type="protein sequence ID" value="CAG6654417.1"/>
    <property type="molecule type" value="Transcribed_RNA"/>
</dbReference>
<feature type="transmembrane region" description="Helical" evidence="11">
    <location>
        <begin position="129"/>
        <end position="146"/>
    </location>
</feature>
<evidence type="ECO:0000313" key="12">
    <source>
        <dbReference type="EMBL" id="CAG6624052.1"/>
    </source>
</evidence>
<dbReference type="EMBL" id="HBUF01177702">
    <property type="protein sequence ID" value="CAG6654419.1"/>
    <property type="molecule type" value="Transcribed_RNA"/>
</dbReference>
<dbReference type="EMBL" id="HBUF01177700">
    <property type="protein sequence ID" value="CAG6654415.1"/>
    <property type="molecule type" value="Transcribed_RNA"/>
</dbReference>
<comment type="subcellular location">
    <subcellularLocation>
        <location evidence="1">Endoplasmic reticulum membrane</location>
        <topology evidence="1">Multi-pass membrane protein</topology>
    </subcellularLocation>
</comment>
<evidence type="ECO:0000256" key="10">
    <source>
        <dbReference type="ARBA" id="ARBA00049506"/>
    </source>
</evidence>
<protein>
    <recommendedName>
        <fullName evidence="3">dolichyl-P-Man:Man5GlcNAc2-PP-dolichol alpha-1,3-mannosyltransferase</fullName>
        <ecNumber evidence="3">2.4.1.258</ecNumber>
    </recommendedName>
</protein>
<evidence type="ECO:0000256" key="6">
    <source>
        <dbReference type="ARBA" id="ARBA00022692"/>
    </source>
</evidence>
<feature type="transmembrane region" description="Helical" evidence="11">
    <location>
        <begin position="343"/>
        <end position="366"/>
    </location>
</feature>
<comment type="catalytic activity">
    <reaction evidence="10">
        <text>an alpha-D-Man-(1-&gt;2)-alpha-D-Man-(1-&gt;2)-alpha-D-Man-(1-&gt;3)-[alpha-D-Man-(1-&gt;6)]-beta-D-Man-(1-&gt;4)-beta-D-GlcNAc-(1-&gt;4)-alpha-D-GlcNAc-diphospho-di-trans,poly-cis-dolichol + a di-trans,poly-cis-dolichyl beta-D-mannosyl phosphate = an alpha-D-Man-(1-&gt;2)-alpha-D-Man-(1-&gt;2)-alpha-D-Man-(1-&gt;3)-[alpha-D-Man-(1-&gt;3)-alpha-D-Man-(1-&gt;6)]-beta-D-Man-(1-&gt;4)-beta-D-GlcNAc-(1-&gt;4)-alpha-D-GlcNAc-diphospho-di-trans,poly-cis-dolichol + a di-trans,poly-cis-dolichyl phosphate + H(+)</text>
        <dbReference type="Rhea" id="RHEA:29527"/>
        <dbReference type="Rhea" id="RHEA-COMP:19498"/>
        <dbReference type="Rhea" id="RHEA-COMP:19501"/>
        <dbReference type="Rhea" id="RHEA-COMP:19516"/>
        <dbReference type="Rhea" id="RHEA-COMP:19517"/>
        <dbReference type="ChEBI" id="CHEBI:15378"/>
        <dbReference type="ChEBI" id="CHEBI:57683"/>
        <dbReference type="ChEBI" id="CHEBI:58211"/>
        <dbReference type="ChEBI" id="CHEBI:132515"/>
        <dbReference type="ChEBI" id="CHEBI:132516"/>
        <dbReference type="EC" id="2.4.1.258"/>
    </reaction>
    <physiologicalReaction direction="left-to-right" evidence="10">
        <dbReference type="Rhea" id="RHEA:29528"/>
    </physiologicalReaction>
</comment>
<keyword evidence="4" id="KW-0328">Glycosyltransferase</keyword>